<dbReference type="EMBL" id="JAEAOA010001931">
    <property type="protein sequence ID" value="KAK3611468.1"/>
    <property type="molecule type" value="Genomic_DNA"/>
</dbReference>
<keyword evidence="3" id="KW-1185">Reference proteome</keyword>
<dbReference type="Proteomes" id="UP001195483">
    <property type="component" value="Unassembled WGS sequence"/>
</dbReference>
<proteinExistence type="predicted"/>
<accession>A0AAE0TKX8</accession>
<feature type="compositionally biased region" description="Acidic residues" evidence="1">
    <location>
        <begin position="101"/>
        <end position="114"/>
    </location>
</feature>
<evidence type="ECO:0000256" key="1">
    <source>
        <dbReference type="SAM" id="MobiDB-lite"/>
    </source>
</evidence>
<organism evidence="2 3">
    <name type="scientific">Potamilus streckersoni</name>
    <dbReference type="NCBI Taxonomy" id="2493646"/>
    <lineage>
        <taxon>Eukaryota</taxon>
        <taxon>Metazoa</taxon>
        <taxon>Spiralia</taxon>
        <taxon>Lophotrochozoa</taxon>
        <taxon>Mollusca</taxon>
        <taxon>Bivalvia</taxon>
        <taxon>Autobranchia</taxon>
        <taxon>Heteroconchia</taxon>
        <taxon>Palaeoheterodonta</taxon>
        <taxon>Unionida</taxon>
        <taxon>Unionoidea</taxon>
        <taxon>Unionidae</taxon>
        <taxon>Ambleminae</taxon>
        <taxon>Lampsilini</taxon>
        <taxon>Potamilus</taxon>
    </lineage>
</organism>
<protein>
    <submittedName>
        <fullName evidence="2">Uncharacterized protein</fullName>
    </submittedName>
</protein>
<sequence>MEPIQVLQRYTGNLSQYKSYKSIQENGASTSLTMVYKEMEPVQVLQRHTRKWSQYKSYKGIQGNGIQYMSYKGKSGNWEETGMNNDELDDLEGNRKRNSETDTDTDMDLNDENEIEKTNYTETKTSIENTDNTIQDEWRAQL</sequence>
<evidence type="ECO:0000313" key="3">
    <source>
        <dbReference type="Proteomes" id="UP001195483"/>
    </source>
</evidence>
<gene>
    <name evidence="2" type="ORF">CHS0354_032749</name>
</gene>
<feature type="compositionally biased region" description="Polar residues" evidence="1">
    <location>
        <begin position="118"/>
        <end position="135"/>
    </location>
</feature>
<reference evidence="2" key="2">
    <citation type="journal article" date="2021" name="Genome Biol. Evol.">
        <title>Developing a high-quality reference genome for a parasitic bivalve with doubly uniparental inheritance (Bivalvia: Unionida).</title>
        <authorList>
            <person name="Smith C.H."/>
        </authorList>
    </citation>
    <scope>NUCLEOTIDE SEQUENCE</scope>
    <source>
        <strain evidence="2">CHS0354</strain>
        <tissue evidence="2">Mantle</tissue>
    </source>
</reference>
<feature type="region of interest" description="Disordered" evidence="1">
    <location>
        <begin position="75"/>
        <end position="142"/>
    </location>
</feature>
<reference evidence="2" key="3">
    <citation type="submission" date="2023-05" db="EMBL/GenBank/DDBJ databases">
        <authorList>
            <person name="Smith C.H."/>
        </authorList>
    </citation>
    <scope>NUCLEOTIDE SEQUENCE</scope>
    <source>
        <strain evidence="2">CHS0354</strain>
        <tissue evidence="2">Mantle</tissue>
    </source>
</reference>
<dbReference type="AlphaFoldDB" id="A0AAE0TKX8"/>
<comment type="caution">
    <text evidence="2">The sequence shown here is derived from an EMBL/GenBank/DDBJ whole genome shotgun (WGS) entry which is preliminary data.</text>
</comment>
<name>A0AAE0TKX8_9BIVA</name>
<evidence type="ECO:0000313" key="2">
    <source>
        <dbReference type="EMBL" id="KAK3611468.1"/>
    </source>
</evidence>
<reference evidence="2" key="1">
    <citation type="journal article" date="2021" name="Genome Biol. Evol.">
        <title>A High-Quality Reference Genome for a Parasitic Bivalve with Doubly Uniparental Inheritance (Bivalvia: Unionida).</title>
        <authorList>
            <person name="Smith C.H."/>
        </authorList>
    </citation>
    <scope>NUCLEOTIDE SEQUENCE</scope>
    <source>
        <strain evidence="2">CHS0354</strain>
    </source>
</reference>